<feature type="signal peptide" evidence="6">
    <location>
        <begin position="1"/>
        <end position="24"/>
    </location>
</feature>
<dbReference type="PANTHER" id="PTHR32411">
    <property type="entry name" value="CYSTEINE-RICH REPEAT SECRETORY PROTEIN 38-RELATED"/>
    <property type="match status" value="1"/>
</dbReference>
<comment type="subcellular location">
    <subcellularLocation>
        <location evidence="1">Secreted</location>
    </subcellularLocation>
</comment>
<proteinExistence type="inferred from homology"/>
<dbReference type="InterPro" id="IPR038408">
    <property type="entry name" value="GNK2_sf"/>
</dbReference>
<dbReference type="InterPro" id="IPR002902">
    <property type="entry name" value="GNK2"/>
</dbReference>
<dbReference type="OrthoDB" id="4062651at2759"/>
<feature type="domain" description="Gnk2-homologous" evidence="7">
    <location>
        <begin position="25"/>
        <end position="127"/>
    </location>
</feature>
<evidence type="ECO:0000256" key="1">
    <source>
        <dbReference type="ARBA" id="ARBA00004613"/>
    </source>
</evidence>
<keyword evidence="9" id="KW-1185">Reference proteome</keyword>
<dbReference type="PROSITE" id="PS51473">
    <property type="entry name" value="GNK2"/>
    <property type="match status" value="2"/>
</dbReference>
<feature type="chain" id="PRO_5025688194" evidence="6">
    <location>
        <begin position="25"/>
        <end position="238"/>
    </location>
</feature>
<keyword evidence="4" id="KW-0677">Repeat</keyword>
<evidence type="ECO:0000256" key="5">
    <source>
        <dbReference type="ARBA" id="ARBA00038515"/>
    </source>
</evidence>
<evidence type="ECO:0000256" key="3">
    <source>
        <dbReference type="ARBA" id="ARBA00022729"/>
    </source>
</evidence>
<dbReference type="InterPro" id="IPR050581">
    <property type="entry name" value="CRR_secretory_protein"/>
</dbReference>
<dbReference type="AlphaFoldDB" id="A0A6A1WU79"/>
<dbReference type="EMBL" id="RXIC02000019">
    <property type="protein sequence ID" value="KAB1227328.1"/>
    <property type="molecule type" value="Genomic_DNA"/>
</dbReference>
<dbReference type="Proteomes" id="UP000516437">
    <property type="component" value="Chromosome 1"/>
</dbReference>
<sequence>MCFSKPITSLLLLTCFLFLHAVLGFVPTHECLGFKKFNIKDPYETNLNELMNNLTKETPPTGFGLGSKGQGQDTTYGLALCFGYISPKDCMSCLTNARNEIHPLCPYSKGAVVWYSFCLLKYSNENFFGQIDKQIHSRITENENVSDPVSFSQKTNSFLMQLANNASVAPKMQAERSISFGEKDVIDMIAACTRDLSSVDCAECLRNCIAEFPKCCAGKKGAYCYSASCVAGYELIIF</sequence>
<dbReference type="GO" id="GO:0005576">
    <property type="term" value="C:extracellular region"/>
    <property type="evidence" value="ECO:0007669"/>
    <property type="project" value="UniProtKB-SubCell"/>
</dbReference>
<dbReference type="CDD" id="cd23509">
    <property type="entry name" value="Gnk2-like"/>
    <property type="match status" value="2"/>
</dbReference>
<reference evidence="8 9" key="1">
    <citation type="journal article" date="2019" name="Plant Biotechnol. J.">
        <title>The red bayberry genome and genetic basis of sex determination.</title>
        <authorList>
            <person name="Jia H.M."/>
            <person name="Jia H.J."/>
            <person name="Cai Q.L."/>
            <person name="Wang Y."/>
            <person name="Zhao H.B."/>
            <person name="Yang W.F."/>
            <person name="Wang G.Y."/>
            <person name="Li Y.H."/>
            <person name="Zhan D.L."/>
            <person name="Shen Y.T."/>
            <person name="Niu Q.F."/>
            <person name="Chang L."/>
            <person name="Qiu J."/>
            <person name="Zhao L."/>
            <person name="Xie H.B."/>
            <person name="Fu W.Y."/>
            <person name="Jin J."/>
            <person name="Li X.W."/>
            <person name="Jiao Y."/>
            <person name="Zhou C.C."/>
            <person name="Tu T."/>
            <person name="Chai C.Y."/>
            <person name="Gao J.L."/>
            <person name="Fan L.J."/>
            <person name="van de Weg E."/>
            <person name="Wang J.Y."/>
            <person name="Gao Z.S."/>
        </authorList>
    </citation>
    <scope>NUCLEOTIDE SEQUENCE [LARGE SCALE GENOMIC DNA]</scope>
    <source>
        <tissue evidence="8">Leaves</tissue>
    </source>
</reference>
<dbReference type="Pfam" id="PF01657">
    <property type="entry name" value="Stress-antifung"/>
    <property type="match status" value="2"/>
</dbReference>
<keyword evidence="2" id="KW-0964">Secreted</keyword>
<organism evidence="8 9">
    <name type="scientific">Morella rubra</name>
    <name type="common">Chinese bayberry</name>
    <dbReference type="NCBI Taxonomy" id="262757"/>
    <lineage>
        <taxon>Eukaryota</taxon>
        <taxon>Viridiplantae</taxon>
        <taxon>Streptophyta</taxon>
        <taxon>Embryophyta</taxon>
        <taxon>Tracheophyta</taxon>
        <taxon>Spermatophyta</taxon>
        <taxon>Magnoliopsida</taxon>
        <taxon>eudicotyledons</taxon>
        <taxon>Gunneridae</taxon>
        <taxon>Pentapetalae</taxon>
        <taxon>rosids</taxon>
        <taxon>fabids</taxon>
        <taxon>Fagales</taxon>
        <taxon>Myricaceae</taxon>
        <taxon>Morella</taxon>
    </lineage>
</organism>
<evidence type="ECO:0000256" key="2">
    <source>
        <dbReference type="ARBA" id="ARBA00022525"/>
    </source>
</evidence>
<dbReference type="Gene3D" id="3.30.430.20">
    <property type="entry name" value="Gnk2 domain, C-X8-C-X2-C motif"/>
    <property type="match status" value="2"/>
</dbReference>
<evidence type="ECO:0000259" key="7">
    <source>
        <dbReference type="PROSITE" id="PS51473"/>
    </source>
</evidence>
<gene>
    <name evidence="8" type="ORF">CJ030_MR1G000262</name>
</gene>
<accession>A0A6A1WU79</accession>
<evidence type="ECO:0000256" key="6">
    <source>
        <dbReference type="SAM" id="SignalP"/>
    </source>
</evidence>
<evidence type="ECO:0000313" key="9">
    <source>
        <dbReference type="Proteomes" id="UP000516437"/>
    </source>
</evidence>
<comment type="similarity">
    <text evidence="5">Belongs to the cysteine-rich repeat secretory protein family.</text>
</comment>
<dbReference type="PANTHER" id="PTHR32411:SF51">
    <property type="entry name" value="GNK2-HOMOLOGOUS DOMAIN-CONTAINING PROTEIN"/>
    <property type="match status" value="1"/>
</dbReference>
<comment type="caution">
    <text evidence="8">The sequence shown here is derived from an EMBL/GenBank/DDBJ whole genome shotgun (WGS) entry which is preliminary data.</text>
</comment>
<evidence type="ECO:0000313" key="8">
    <source>
        <dbReference type="EMBL" id="KAB1227328.1"/>
    </source>
</evidence>
<protein>
    <submittedName>
        <fullName evidence="8">Cysteine-rich repeat secretory protein 38</fullName>
    </submittedName>
</protein>
<feature type="domain" description="Gnk2-homologous" evidence="7">
    <location>
        <begin position="133"/>
        <end position="238"/>
    </location>
</feature>
<keyword evidence="3 6" id="KW-0732">Signal</keyword>
<evidence type="ECO:0000256" key="4">
    <source>
        <dbReference type="ARBA" id="ARBA00022737"/>
    </source>
</evidence>
<name>A0A6A1WU79_9ROSI</name>